<dbReference type="Pfam" id="PF02001">
    <property type="entry name" value="DUF134"/>
    <property type="match status" value="1"/>
</dbReference>
<comment type="similarity">
    <text evidence="1 2">Belongs to the UPF0251 family.</text>
</comment>
<gene>
    <name evidence="3" type="ORF">AB4566_15530</name>
</gene>
<protein>
    <recommendedName>
        <fullName evidence="2">UPF0251 protein AB4566_15530</fullName>
    </recommendedName>
</protein>
<dbReference type="HAMAP" id="MF_00674">
    <property type="entry name" value="UPF0251"/>
    <property type="match status" value="1"/>
</dbReference>
<evidence type="ECO:0000313" key="4">
    <source>
        <dbReference type="Proteomes" id="UP001570417"/>
    </source>
</evidence>
<dbReference type="RefSeq" id="WP_372266889.1">
    <property type="nucleotide sequence ID" value="NZ_JBFRUW010000058.1"/>
</dbReference>
<evidence type="ECO:0000256" key="1">
    <source>
        <dbReference type="ARBA" id="ARBA00009350"/>
    </source>
</evidence>
<dbReference type="SUPFAM" id="SSF88659">
    <property type="entry name" value="Sigma3 and sigma4 domains of RNA polymerase sigma factors"/>
    <property type="match status" value="1"/>
</dbReference>
<dbReference type="PANTHER" id="PTHR37478">
    <property type="match status" value="1"/>
</dbReference>
<accession>A0ABV4NEW8</accession>
<reference evidence="3 4" key="1">
    <citation type="journal article" date="2024" name="ISME J.">
        <title>Tailless and filamentous prophages are predominant in marine Vibrio.</title>
        <authorList>
            <person name="Steensen K."/>
            <person name="Seneca J."/>
            <person name="Bartlau N."/>
            <person name="Yu X.A."/>
            <person name="Hussain F.A."/>
            <person name="Polz M.F."/>
        </authorList>
    </citation>
    <scope>NUCLEOTIDE SEQUENCE [LARGE SCALE GENOMIC DNA]</scope>
    <source>
        <strain evidence="3 4">10N.222.51.A1</strain>
    </source>
</reference>
<dbReference type="EMBL" id="JBFRUW010000058">
    <property type="protein sequence ID" value="MFA0569681.1"/>
    <property type="molecule type" value="Genomic_DNA"/>
</dbReference>
<organism evidence="3 4">
    <name type="scientific">Vibrio gallaecicus</name>
    <dbReference type="NCBI Taxonomy" id="552386"/>
    <lineage>
        <taxon>Bacteria</taxon>
        <taxon>Pseudomonadati</taxon>
        <taxon>Pseudomonadota</taxon>
        <taxon>Gammaproteobacteria</taxon>
        <taxon>Vibrionales</taxon>
        <taxon>Vibrionaceae</taxon>
        <taxon>Vibrio</taxon>
    </lineage>
</organism>
<dbReference type="InterPro" id="IPR013324">
    <property type="entry name" value="RNA_pol_sigma_r3/r4-like"/>
</dbReference>
<sequence length="92" mass="10389">MARPKKHRVLCTRAAYSCFKPNGIPREELQHEDLHLEELEALRLADVEGLSQLEAAMQMQVSRQTFGNIIKRARAKVATCIVHGHALVIQES</sequence>
<evidence type="ECO:0000256" key="2">
    <source>
        <dbReference type="HAMAP-Rule" id="MF_00674"/>
    </source>
</evidence>
<dbReference type="PANTHER" id="PTHR37478:SF2">
    <property type="entry name" value="UPF0251 PROTEIN TK0562"/>
    <property type="match status" value="1"/>
</dbReference>
<name>A0ABV4NEW8_9VIBR</name>
<keyword evidence="4" id="KW-1185">Reference proteome</keyword>
<dbReference type="InterPro" id="IPR002852">
    <property type="entry name" value="UPF0251"/>
</dbReference>
<proteinExistence type="inferred from homology"/>
<comment type="caution">
    <text evidence="3">The sequence shown here is derived from an EMBL/GenBank/DDBJ whole genome shotgun (WGS) entry which is preliminary data.</text>
</comment>
<dbReference type="Gene3D" id="1.10.10.10">
    <property type="entry name" value="Winged helix-like DNA-binding domain superfamily/Winged helix DNA-binding domain"/>
    <property type="match status" value="1"/>
</dbReference>
<dbReference type="Proteomes" id="UP001570417">
    <property type="component" value="Unassembled WGS sequence"/>
</dbReference>
<dbReference type="InterPro" id="IPR036388">
    <property type="entry name" value="WH-like_DNA-bd_sf"/>
</dbReference>
<evidence type="ECO:0000313" key="3">
    <source>
        <dbReference type="EMBL" id="MFA0569681.1"/>
    </source>
</evidence>